<dbReference type="AlphaFoldDB" id="A0A1S6U6Y1"/>
<dbReference type="CDD" id="cd02440">
    <property type="entry name" value="AdoMet_MTases"/>
    <property type="match status" value="1"/>
</dbReference>
<dbReference type="Proteomes" id="UP000190868">
    <property type="component" value="Chromosome"/>
</dbReference>
<dbReference type="RefSeq" id="WP_089503407.1">
    <property type="nucleotide sequence ID" value="NZ_CP017258.1"/>
</dbReference>
<dbReference type="GO" id="GO:0008757">
    <property type="term" value="F:S-adenosylmethionine-dependent methyltransferase activity"/>
    <property type="evidence" value="ECO:0007669"/>
    <property type="project" value="InterPro"/>
</dbReference>
<dbReference type="EC" id="2.1.1.197" evidence="1"/>
<reference evidence="2" key="1">
    <citation type="submission" date="2016-09" db="EMBL/GenBank/DDBJ databases">
        <title>Comparative genomics of the Campylobacter concisus group.</title>
        <authorList>
            <person name="Miller W.G."/>
            <person name="Yee E."/>
            <person name="Chapman M.H."/>
            <person name="Huynh S."/>
            <person name="Bono J.L."/>
            <person name="On S.L.W."/>
            <person name="StLeger J."/>
            <person name="Foster G."/>
            <person name="Parker C.T."/>
        </authorList>
    </citation>
    <scope>NUCLEOTIDE SEQUENCE [LARGE SCALE GENOMIC DNA]</scope>
    <source>
        <strain evidence="2">RM18021</strain>
    </source>
</reference>
<keyword evidence="1" id="KW-0808">Transferase</keyword>
<protein>
    <submittedName>
        <fullName evidence="1">Malonyl-[acp] methyltransferase</fullName>
        <ecNumber evidence="1">2.1.1.197</ecNumber>
    </submittedName>
</protein>
<evidence type="ECO:0000313" key="2">
    <source>
        <dbReference type="Proteomes" id="UP000190868"/>
    </source>
</evidence>
<dbReference type="GO" id="GO:0032259">
    <property type="term" value="P:methylation"/>
    <property type="evidence" value="ECO:0007669"/>
    <property type="project" value="UniProtKB-KW"/>
</dbReference>
<dbReference type="Gene3D" id="3.40.50.150">
    <property type="entry name" value="Vaccinia Virus protein VP39"/>
    <property type="match status" value="1"/>
</dbReference>
<accession>A0A1S6U6Y1</accession>
<dbReference type="Pfam" id="PF13489">
    <property type="entry name" value="Methyltransf_23"/>
    <property type="match status" value="1"/>
</dbReference>
<gene>
    <name evidence="1" type="primary">bioC</name>
    <name evidence="1" type="ORF">CPIN18021_0612</name>
</gene>
<keyword evidence="1" id="KW-0489">Methyltransferase</keyword>
<sequence>MDKVANNFLKAKDTYEKEAKIQKIMRERLLKELLAQKKSHYSRIWEFGSGQDELGKIIRKHIGYDKYLSSDINDYGVYYKDKNVNFKTIDMNKISDFSDISKFDLIISNACLQWLDARKILPLLSDHLKENGILAISTFGKENLKQVYDLTGFGLSYLDVDELQSLCKSYKDVKIKSELHELKFNSPIELFRHLKNSGVNSLGNIYLSKSILAKCENEFKNTLTYESVYIIAKKITCKI</sequence>
<name>A0A1S6U6Y1_9BACT</name>
<evidence type="ECO:0000313" key="1">
    <source>
        <dbReference type="EMBL" id="AQW87435.1"/>
    </source>
</evidence>
<dbReference type="SUPFAM" id="SSF53335">
    <property type="entry name" value="S-adenosyl-L-methionine-dependent methyltransferases"/>
    <property type="match status" value="1"/>
</dbReference>
<keyword evidence="2" id="KW-1185">Reference proteome</keyword>
<organism evidence="1 2">
    <name type="scientific">Campylobacter pinnipediorum subsp. caledonicus</name>
    <dbReference type="NCBI Taxonomy" id="1874362"/>
    <lineage>
        <taxon>Bacteria</taxon>
        <taxon>Pseudomonadati</taxon>
        <taxon>Campylobacterota</taxon>
        <taxon>Epsilonproteobacteria</taxon>
        <taxon>Campylobacterales</taxon>
        <taxon>Campylobacteraceae</taxon>
        <taxon>Campylobacter</taxon>
    </lineage>
</organism>
<dbReference type="GO" id="GO:0102130">
    <property type="term" value="F:malonyl-CoA methyltransferase activity"/>
    <property type="evidence" value="ECO:0007669"/>
    <property type="project" value="UniProtKB-EC"/>
</dbReference>
<dbReference type="InterPro" id="IPR029063">
    <property type="entry name" value="SAM-dependent_MTases_sf"/>
</dbReference>
<proteinExistence type="predicted"/>
<dbReference type="EMBL" id="CP017258">
    <property type="protein sequence ID" value="AQW87435.1"/>
    <property type="molecule type" value="Genomic_DNA"/>
</dbReference>